<comment type="caution">
    <text evidence="2">The sequence shown here is derived from an EMBL/GenBank/DDBJ whole genome shotgun (WGS) entry which is preliminary data.</text>
</comment>
<evidence type="ECO:0000256" key="1">
    <source>
        <dbReference type="SAM" id="MobiDB-lite"/>
    </source>
</evidence>
<accession>A0AAE1TY97</accession>
<reference evidence="2" key="1">
    <citation type="submission" date="2023-11" db="EMBL/GenBank/DDBJ databases">
        <title>Genome assemblies of two species of porcelain crab, Petrolisthes cinctipes and Petrolisthes manimaculis (Anomura: Porcellanidae).</title>
        <authorList>
            <person name="Angst P."/>
        </authorList>
    </citation>
    <scope>NUCLEOTIDE SEQUENCE</scope>
    <source>
        <strain evidence="2">PB745_02</strain>
        <tissue evidence="2">Gill</tissue>
    </source>
</reference>
<organism evidence="2 3">
    <name type="scientific">Petrolisthes manimaculis</name>
    <dbReference type="NCBI Taxonomy" id="1843537"/>
    <lineage>
        <taxon>Eukaryota</taxon>
        <taxon>Metazoa</taxon>
        <taxon>Ecdysozoa</taxon>
        <taxon>Arthropoda</taxon>
        <taxon>Crustacea</taxon>
        <taxon>Multicrustacea</taxon>
        <taxon>Malacostraca</taxon>
        <taxon>Eumalacostraca</taxon>
        <taxon>Eucarida</taxon>
        <taxon>Decapoda</taxon>
        <taxon>Pleocyemata</taxon>
        <taxon>Anomura</taxon>
        <taxon>Galatheoidea</taxon>
        <taxon>Porcellanidae</taxon>
        <taxon>Petrolisthes</taxon>
    </lineage>
</organism>
<feature type="compositionally biased region" description="Basic and acidic residues" evidence="1">
    <location>
        <begin position="59"/>
        <end position="68"/>
    </location>
</feature>
<gene>
    <name evidence="2" type="ORF">Pmani_028149</name>
</gene>
<dbReference type="EMBL" id="JAWZYT010003210">
    <property type="protein sequence ID" value="KAK4299584.1"/>
    <property type="molecule type" value="Genomic_DNA"/>
</dbReference>
<evidence type="ECO:0000313" key="2">
    <source>
        <dbReference type="EMBL" id="KAK4299584.1"/>
    </source>
</evidence>
<proteinExistence type="predicted"/>
<dbReference type="Proteomes" id="UP001292094">
    <property type="component" value="Unassembled WGS sequence"/>
</dbReference>
<keyword evidence="3" id="KW-1185">Reference proteome</keyword>
<evidence type="ECO:0000313" key="3">
    <source>
        <dbReference type="Proteomes" id="UP001292094"/>
    </source>
</evidence>
<sequence length="68" mass="7716">MSEISLKAREAAREEYDVNKIGHIGDDNDDEYSFFSFLFHHTRHASTSADRGSQPGEMVTRDRCGPAR</sequence>
<dbReference type="AlphaFoldDB" id="A0AAE1TY97"/>
<feature type="region of interest" description="Disordered" evidence="1">
    <location>
        <begin position="45"/>
        <end position="68"/>
    </location>
</feature>
<name>A0AAE1TY97_9EUCA</name>
<protein>
    <submittedName>
        <fullName evidence="2">Uncharacterized protein</fullName>
    </submittedName>
</protein>